<evidence type="ECO:0000313" key="2">
    <source>
        <dbReference type="EMBL" id="OEJ75472.1"/>
    </source>
</evidence>
<dbReference type="GO" id="GO:0003677">
    <property type="term" value="F:DNA binding"/>
    <property type="evidence" value="ECO:0007669"/>
    <property type="project" value="InterPro"/>
</dbReference>
<dbReference type="GO" id="GO:0004803">
    <property type="term" value="F:transposase activity"/>
    <property type="evidence" value="ECO:0007669"/>
    <property type="project" value="InterPro"/>
</dbReference>
<evidence type="ECO:0000259" key="1">
    <source>
        <dbReference type="SMART" id="SM01321"/>
    </source>
</evidence>
<dbReference type="PANTHER" id="PTHR34322">
    <property type="entry name" value="TRANSPOSASE, Y1_TNP DOMAIN-CONTAINING"/>
    <property type="match status" value="1"/>
</dbReference>
<organism evidence="2">
    <name type="scientific">Desertifilum tharense IPPAS B-1220</name>
    <dbReference type="NCBI Taxonomy" id="1781255"/>
    <lineage>
        <taxon>Bacteria</taxon>
        <taxon>Bacillati</taxon>
        <taxon>Cyanobacteriota</taxon>
        <taxon>Cyanophyceae</taxon>
        <taxon>Desertifilales</taxon>
        <taxon>Desertifilaceae</taxon>
        <taxon>Desertifilum</taxon>
    </lineage>
</organism>
<dbReference type="PANTHER" id="PTHR34322:SF2">
    <property type="entry name" value="TRANSPOSASE IS200-LIKE DOMAIN-CONTAINING PROTEIN"/>
    <property type="match status" value="1"/>
</dbReference>
<dbReference type="SMART" id="SM01321">
    <property type="entry name" value="Y1_Tnp"/>
    <property type="match status" value="1"/>
</dbReference>
<accession>A0A1E5QLA7</accession>
<dbReference type="EMBL" id="MJGC01000050">
    <property type="protein sequence ID" value="OEJ75472.1"/>
    <property type="molecule type" value="Genomic_DNA"/>
</dbReference>
<dbReference type="OrthoDB" id="9788881at2"/>
<dbReference type="Gene3D" id="3.30.70.1290">
    <property type="entry name" value="Transposase IS200-like"/>
    <property type="match status" value="1"/>
</dbReference>
<dbReference type="STRING" id="1781255.BH720_09510"/>
<name>A0A1E5QLA7_9CYAN</name>
<dbReference type="InterPro" id="IPR002686">
    <property type="entry name" value="Transposase_17"/>
</dbReference>
<dbReference type="AlphaFoldDB" id="A0A1E5QLA7"/>
<reference evidence="2" key="1">
    <citation type="submission" date="2016-09" db="EMBL/GenBank/DDBJ databases">
        <title>Draft genome of thermotolerant cyanobacterium Desertifilum sp. strain IPPAS B-1220.</title>
        <authorList>
            <person name="Sinetova M.A."/>
            <person name="Bolakhan K."/>
            <person name="Zayadan B.K."/>
            <person name="Mironov K.S."/>
            <person name="Ustinova V."/>
            <person name="Kupriyanova E.V."/>
            <person name="Sidorov R.A."/>
            <person name="Skrypnik A.N."/>
            <person name="Gogoleva N.E."/>
            <person name="Gogolev Y.V."/>
            <person name="Los D.A."/>
        </authorList>
    </citation>
    <scope>NUCLEOTIDE SEQUENCE [LARGE SCALE GENOMIC DNA]</scope>
    <source>
        <strain evidence="2">IPPAS B-1220</strain>
    </source>
</reference>
<dbReference type="GO" id="GO:0006313">
    <property type="term" value="P:DNA transposition"/>
    <property type="evidence" value="ECO:0007669"/>
    <property type="project" value="InterPro"/>
</dbReference>
<dbReference type="SUPFAM" id="SSF143422">
    <property type="entry name" value="Transposase IS200-like"/>
    <property type="match status" value="1"/>
</dbReference>
<feature type="domain" description="Transposase IS200-like" evidence="1">
    <location>
        <begin position="9"/>
        <end position="124"/>
    </location>
</feature>
<proteinExistence type="predicted"/>
<dbReference type="InterPro" id="IPR036515">
    <property type="entry name" value="Transposase_17_sf"/>
</dbReference>
<protein>
    <submittedName>
        <fullName evidence="2">Transposase</fullName>
    </submittedName>
</protein>
<dbReference type="RefSeq" id="WP_069966952.1">
    <property type="nucleotide sequence ID" value="NZ_CM124774.1"/>
</dbReference>
<comment type="caution">
    <text evidence="2">The sequence shown here is derived from an EMBL/GenBank/DDBJ whole genome shotgun (WGS) entry which is preliminary data.</text>
</comment>
<dbReference type="NCBIfam" id="NF047646">
    <property type="entry name" value="REP_Tyr_transpos"/>
    <property type="match status" value="1"/>
</dbReference>
<gene>
    <name evidence="2" type="ORF">BH720_09510</name>
</gene>
<dbReference type="Pfam" id="PF01797">
    <property type="entry name" value="Y1_Tnp"/>
    <property type="match status" value="1"/>
</dbReference>
<sequence>MPRRQISFQPGSYYHIYNRGHNHQLIFFERDNYIHFLRQFRKYLIENNAADAIAYCLMPNHYHLLMYLKVDCFSDLMQAFTLSYAKAINKRYQRVGSLFQGRFQAIHIDRDEYLLYLTRYIHLNPVKANLVEKPEDWEFSSYQDYINLRRGSLPKFDRVRSHFDSVEAYRDFVEDSTRNLSIQHLTFDE</sequence>